<comment type="caution">
    <text evidence="4">The sequence shown here is derived from an EMBL/GenBank/DDBJ whole genome shotgun (WGS) entry which is preliminary data.</text>
</comment>
<dbReference type="PANTHER" id="PTHR46429">
    <property type="entry name" value="23S RRNA (GUANOSINE-2'-O-)-METHYLTRANSFERASE RLMB"/>
    <property type="match status" value="1"/>
</dbReference>
<keyword evidence="1" id="KW-0489">Methyltransferase</keyword>
<dbReference type="GO" id="GO:0003723">
    <property type="term" value="F:RNA binding"/>
    <property type="evidence" value="ECO:0007669"/>
    <property type="project" value="InterPro"/>
</dbReference>
<dbReference type="InterPro" id="IPR029028">
    <property type="entry name" value="Alpha/beta_knot_MTases"/>
</dbReference>
<dbReference type="GO" id="GO:0008173">
    <property type="term" value="F:RNA methyltransferase activity"/>
    <property type="evidence" value="ECO:0007669"/>
    <property type="project" value="InterPro"/>
</dbReference>
<protein>
    <recommendedName>
        <fullName evidence="3">tRNA/rRNA methyltransferase SpoU type domain-containing protein</fullName>
    </recommendedName>
</protein>
<dbReference type="GO" id="GO:0005829">
    <property type="term" value="C:cytosol"/>
    <property type="evidence" value="ECO:0007669"/>
    <property type="project" value="TreeGrafter"/>
</dbReference>
<feature type="domain" description="tRNA/rRNA methyltransferase SpoU type" evidence="3">
    <location>
        <begin position="26"/>
        <end position="169"/>
    </location>
</feature>
<evidence type="ECO:0000313" key="5">
    <source>
        <dbReference type="Proteomes" id="UP000177555"/>
    </source>
</evidence>
<evidence type="ECO:0000259" key="3">
    <source>
        <dbReference type="Pfam" id="PF00588"/>
    </source>
</evidence>
<accession>A0A1F5JKE4</accession>
<sequence length="177" mass="19747">MVKLNAAQLRKGSPSLKLRRIKRSDIYIVLDNVLDTYNIGSIFRLADAVVAKKIYLCGGTETPPNPRIKKASINTTEIVDWEYSETAPEVIKKLKKEVKNIQILSIEQSSKSIPYDKFEYKLPTCLVVGHESNGISQEVLKISDAIVEIPMFGVNISLNVVVSLGIVLYKVIEKTTP</sequence>
<dbReference type="AlphaFoldDB" id="A0A1F5JKE4"/>
<dbReference type="InterPro" id="IPR029026">
    <property type="entry name" value="tRNA_m1G_MTases_N"/>
</dbReference>
<evidence type="ECO:0000256" key="2">
    <source>
        <dbReference type="ARBA" id="ARBA00022679"/>
    </source>
</evidence>
<dbReference type="PANTHER" id="PTHR46429:SF1">
    <property type="entry name" value="23S RRNA (GUANOSINE-2'-O-)-METHYLTRANSFERASE RLMB"/>
    <property type="match status" value="1"/>
</dbReference>
<dbReference type="GO" id="GO:0006396">
    <property type="term" value="P:RNA processing"/>
    <property type="evidence" value="ECO:0007669"/>
    <property type="project" value="InterPro"/>
</dbReference>
<name>A0A1F5JKE4_9BACT</name>
<proteinExistence type="predicted"/>
<keyword evidence="2" id="KW-0808">Transferase</keyword>
<dbReference type="Gene3D" id="3.40.1280.10">
    <property type="match status" value="1"/>
</dbReference>
<organism evidence="4 5">
    <name type="scientific">Candidatus Daviesbacteria bacterium RIFCSPHIGHO2_01_FULL_40_11</name>
    <dbReference type="NCBI Taxonomy" id="1797762"/>
    <lineage>
        <taxon>Bacteria</taxon>
        <taxon>Candidatus Daviesiibacteriota</taxon>
    </lineage>
</organism>
<dbReference type="InterPro" id="IPR001537">
    <property type="entry name" value="SpoU_MeTrfase"/>
</dbReference>
<dbReference type="Proteomes" id="UP000177555">
    <property type="component" value="Unassembled WGS sequence"/>
</dbReference>
<evidence type="ECO:0000313" key="4">
    <source>
        <dbReference type="EMBL" id="OGE29113.1"/>
    </source>
</evidence>
<dbReference type="GO" id="GO:0032259">
    <property type="term" value="P:methylation"/>
    <property type="evidence" value="ECO:0007669"/>
    <property type="project" value="UniProtKB-KW"/>
</dbReference>
<gene>
    <name evidence="4" type="ORF">A2867_00075</name>
</gene>
<evidence type="ECO:0000256" key="1">
    <source>
        <dbReference type="ARBA" id="ARBA00022603"/>
    </source>
</evidence>
<reference evidence="4 5" key="1">
    <citation type="journal article" date="2016" name="Nat. Commun.">
        <title>Thousands of microbial genomes shed light on interconnected biogeochemical processes in an aquifer system.</title>
        <authorList>
            <person name="Anantharaman K."/>
            <person name="Brown C.T."/>
            <person name="Hug L.A."/>
            <person name="Sharon I."/>
            <person name="Castelle C.J."/>
            <person name="Probst A.J."/>
            <person name="Thomas B.C."/>
            <person name="Singh A."/>
            <person name="Wilkins M.J."/>
            <person name="Karaoz U."/>
            <person name="Brodie E.L."/>
            <person name="Williams K.H."/>
            <person name="Hubbard S.S."/>
            <person name="Banfield J.F."/>
        </authorList>
    </citation>
    <scope>NUCLEOTIDE SEQUENCE [LARGE SCALE GENOMIC DNA]</scope>
</reference>
<dbReference type="Pfam" id="PF00588">
    <property type="entry name" value="SpoU_methylase"/>
    <property type="match status" value="1"/>
</dbReference>
<dbReference type="InterPro" id="IPR004441">
    <property type="entry name" value="rRNA_MeTrfase_TrmH"/>
</dbReference>
<dbReference type="SUPFAM" id="SSF75217">
    <property type="entry name" value="alpha/beta knot"/>
    <property type="match status" value="1"/>
</dbReference>
<dbReference type="EMBL" id="MFCP01000010">
    <property type="protein sequence ID" value="OGE29113.1"/>
    <property type="molecule type" value="Genomic_DNA"/>
</dbReference>